<feature type="non-terminal residue" evidence="1">
    <location>
        <position position="1"/>
    </location>
</feature>
<evidence type="ECO:0000313" key="1">
    <source>
        <dbReference type="EMBL" id="KAG0436713.1"/>
    </source>
</evidence>
<comment type="caution">
    <text evidence="1">The sequence shown here is derived from an EMBL/GenBank/DDBJ whole genome shotgun (WGS) entry which is preliminary data.</text>
</comment>
<sequence>RVEQQNDELQGQLQEAEERVIQAEAKAAFALLDLLPNLQELPRLVRALEQPVVAAAAPVHQGGGVSELHKFGDILVPQAKLELLRGKSASLYTQELAVLVFGRETLEDCCLTGSTSKRPLPTAAVNDIIGQ</sequence>
<protein>
    <submittedName>
        <fullName evidence="1">Uncharacterized protein</fullName>
    </submittedName>
</protein>
<organism evidence="1 2">
    <name type="scientific">Ixodes persulcatus</name>
    <name type="common">Taiga tick</name>
    <dbReference type="NCBI Taxonomy" id="34615"/>
    <lineage>
        <taxon>Eukaryota</taxon>
        <taxon>Metazoa</taxon>
        <taxon>Ecdysozoa</taxon>
        <taxon>Arthropoda</taxon>
        <taxon>Chelicerata</taxon>
        <taxon>Arachnida</taxon>
        <taxon>Acari</taxon>
        <taxon>Parasitiformes</taxon>
        <taxon>Ixodida</taxon>
        <taxon>Ixodoidea</taxon>
        <taxon>Ixodidae</taxon>
        <taxon>Ixodinae</taxon>
        <taxon>Ixodes</taxon>
    </lineage>
</organism>
<accession>A0AC60QMK7</accession>
<dbReference type="EMBL" id="JABSTQ010006771">
    <property type="protein sequence ID" value="KAG0436713.1"/>
    <property type="molecule type" value="Genomic_DNA"/>
</dbReference>
<keyword evidence="2" id="KW-1185">Reference proteome</keyword>
<dbReference type="Proteomes" id="UP000805193">
    <property type="component" value="Unassembled WGS sequence"/>
</dbReference>
<proteinExistence type="predicted"/>
<gene>
    <name evidence="1" type="ORF">HPB47_017797</name>
</gene>
<name>A0AC60QMK7_IXOPE</name>
<reference evidence="1 2" key="1">
    <citation type="journal article" date="2020" name="Cell">
        <title>Large-Scale Comparative Analyses of Tick Genomes Elucidate Their Genetic Diversity and Vector Capacities.</title>
        <authorList>
            <consortium name="Tick Genome and Microbiome Consortium (TIGMIC)"/>
            <person name="Jia N."/>
            <person name="Wang J."/>
            <person name="Shi W."/>
            <person name="Du L."/>
            <person name="Sun Y."/>
            <person name="Zhan W."/>
            <person name="Jiang J.F."/>
            <person name="Wang Q."/>
            <person name="Zhang B."/>
            <person name="Ji P."/>
            <person name="Bell-Sakyi L."/>
            <person name="Cui X.M."/>
            <person name="Yuan T.T."/>
            <person name="Jiang B.G."/>
            <person name="Yang W.F."/>
            <person name="Lam T.T."/>
            <person name="Chang Q.C."/>
            <person name="Ding S.J."/>
            <person name="Wang X.J."/>
            <person name="Zhu J.G."/>
            <person name="Ruan X.D."/>
            <person name="Zhao L."/>
            <person name="Wei J.T."/>
            <person name="Ye R.Z."/>
            <person name="Que T.C."/>
            <person name="Du C.H."/>
            <person name="Zhou Y.H."/>
            <person name="Cheng J.X."/>
            <person name="Dai P.F."/>
            <person name="Guo W.B."/>
            <person name="Han X.H."/>
            <person name="Huang E.J."/>
            <person name="Li L.F."/>
            <person name="Wei W."/>
            <person name="Gao Y.C."/>
            <person name="Liu J.Z."/>
            <person name="Shao H.Z."/>
            <person name="Wang X."/>
            <person name="Wang C.C."/>
            <person name="Yang T.C."/>
            <person name="Huo Q.B."/>
            <person name="Li W."/>
            <person name="Chen H.Y."/>
            <person name="Chen S.E."/>
            <person name="Zhou L.G."/>
            <person name="Ni X.B."/>
            <person name="Tian J.H."/>
            <person name="Sheng Y."/>
            <person name="Liu T."/>
            <person name="Pan Y.S."/>
            <person name="Xia L.Y."/>
            <person name="Li J."/>
            <person name="Zhao F."/>
            <person name="Cao W.C."/>
        </authorList>
    </citation>
    <scope>NUCLEOTIDE SEQUENCE [LARGE SCALE GENOMIC DNA]</scope>
    <source>
        <strain evidence="1">Iper-2018</strain>
    </source>
</reference>
<evidence type="ECO:0000313" key="2">
    <source>
        <dbReference type="Proteomes" id="UP000805193"/>
    </source>
</evidence>